<keyword evidence="1" id="KW-1133">Transmembrane helix</keyword>
<feature type="domain" description="DUF5641" evidence="2">
    <location>
        <begin position="130"/>
        <end position="198"/>
    </location>
</feature>
<reference evidence="3 4" key="1">
    <citation type="submission" date="2023-02" db="EMBL/GenBank/DDBJ databases">
        <title>LHISI_Scaffold_Assembly.</title>
        <authorList>
            <person name="Stuart O.P."/>
            <person name="Cleave R."/>
            <person name="Magrath M.J.L."/>
            <person name="Mikheyev A.S."/>
        </authorList>
    </citation>
    <scope>NUCLEOTIDE SEQUENCE [LARGE SCALE GENOMIC DNA]</scope>
    <source>
        <strain evidence="3">Daus_M_001</strain>
        <tissue evidence="3">Leg muscle</tissue>
    </source>
</reference>
<comment type="caution">
    <text evidence="3">The sequence shown here is derived from an EMBL/GenBank/DDBJ whole genome shotgun (WGS) entry which is preliminary data.</text>
</comment>
<evidence type="ECO:0000313" key="3">
    <source>
        <dbReference type="EMBL" id="KAJ8880408.1"/>
    </source>
</evidence>
<dbReference type="EMBL" id="JARBHB010000006">
    <property type="protein sequence ID" value="KAJ8880408.1"/>
    <property type="molecule type" value="Genomic_DNA"/>
</dbReference>
<name>A0ABQ9H7Z3_9NEOP</name>
<proteinExistence type="predicted"/>
<evidence type="ECO:0000259" key="2">
    <source>
        <dbReference type="Pfam" id="PF18701"/>
    </source>
</evidence>
<evidence type="ECO:0000256" key="1">
    <source>
        <dbReference type="SAM" id="Phobius"/>
    </source>
</evidence>
<keyword evidence="1" id="KW-0812">Transmembrane</keyword>
<dbReference type="Proteomes" id="UP001159363">
    <property type="component" value="Chromosome 5"/>
</dbReference>
<gene>
    <name evidence="3" type="ORF">PR048_016877</name>
</gene>
<accession>A0ABQ9H7Z3</accession>
<keyword evidence="1" id="KW-0472">Membrane</keyword>
<sequence length="214" mass="23932">MIEVCGECAFNHSAVFINLCLVLVTALILQSLVHSRGVSSDVVVGMAKKAVCDMAFRLTLCTSIRRYLRAKGHLKRVVGDQALTFEQYATHLVCAIGNGVKFYAVLPVKILSLLQSIVLVECSSWEVIKTTEYLNTLQQRLKWSRNFPNVKEGHLVVVKDDNLPPLNSTPQEEWLSLRLTVHTKTSSLKSPVVELCPLPSQRCEEKKEVRVGLE</sequence>
<dbReference type="InterPro" id="IPR040676">
    <property type="entry name" value="DUF5641"/>
</dbReference>
<dbReference type="Pfam" id="PF18701">
    <property type="entry name" value="DUF5641"/>
    <property type="match status" value="1"/>
</dbReference>
<feature type="transmembrane region" description="Helical" evidence="1">
    <location>
        <begin position="12"/>
        <end position="29"/>
    </location>
</feature>
<evidence type="ECO:0000313" key="4">
    <source>
        <dbReference type="Proteomes" id="UP001159363"/>
    </source>
</evidence>
<keyword evidence="4" id="KW-1185">Reference proteome</keyword>
<organism evidence="3 4">
    <name type="scientific">Dryococelus australis</name>
    <dbReference type="NCBI Taxonomy" id="614101"/>
    <lineage>
        <taxon>Eukaryota</taxon>
        <taxon>Metazoa</taxon>
        <taxon>Ecdysozoa</taxon>
        <taxon>Arthropoda</taxon>
        <taxon>Hexapoda</taxon>
        <taxon>Insecta</taxon>
        <taxon>Pterygota</taxon>
        <taxon>Neoptera</taxon>
        <taxon>Polyneoptera</taxon>
        <taxon>Phasmatodea</taxon>
        <taxon>Verophasmatodea</taxon>
        <taxon>Anareolatae</taxon>
        <taxon>Phasmatidae</taxon>
        <taxon>Eurycanthinae</taxon>
        <taxon>Dryococelus</taxon>
    </lineage>
</organism>
<protein>
    <recommendedName>
        <fullName evidence="2">DUF5641 domain-containing protein</fullName>
    </recommendedName>
</protein>